<dbReference type="Pfam" id="PF07831">
    <property type="entry name" value="PYNP_C"/>
    <property type="match status" value="1"/>
</dbReference>
<dbReference type="SMART" id="SM00941">
    <property type="entry name" value="PYNP_C"/>
    <property type="match status" value="1"/>
</dbReference>
<accession>A0A9D1I350</accession>
<dbReference type="NCBIfam" id="TIGR02644">
    <property type="entry name" value="Y_phosphoryl"/>
    <property type="match status" value="1"/>
</dbReference>
<dbReference type="Gene3D" id="3.90.1170.30">
    <property type="entry name" value="Pyrimidine nucleoside phosphorylase-like, C-terminal domain"/>
    <property type="match status" value="1"/>
</dbReference>
<dbReference type="InterPro" id="IPR017872">
    <property type="entry name" value="Pyrmidine_PPase_CS"/>
</dbReference>
<evidence type="ECO:0000313" key="12">
    <source>
        <dbReference type="EMBL" id="HIU27092.1"/>
    </source>
</evidence>
<reference evidence="12" key="2">
    <citation type="journal article" date="2021" name="PeerJ">
        <title>Extensive microbial diversity within the chicken gut microbiome revealed by metagenomics and culture.</title>
        <authorList>
            <person name="Gilroy R."/>
            <person name="Ravi A."/>
            <person name="Getino M."/>
            <person name="Pursley I."/>
            <person name="Horton D.L."/>
            <person name="Alikhan N.F."/>
            <person name="Baker D."/>
            <person name="Gharbi K."/>
            <person name="Hall N."/>
            <person name="Watson M."/>
            <person name="Adriaenssens E.M."/>
            <person name="Foster-Nyarko E."/>
            <person name="Jarju S."/>
            <person name="Secka A."/>
            <person name="Antonio M."/>
            <person name="Oren A."/>
            <person name="Chaudhuri R.R."/>
            <person name="La Ragione R."/>
            <person name="Hildebrand F."/>
            <person name="Pallen M.J."/>
        </authorList>
    </citation>
    <scope>NUCLEOTIDE SEQUENCE</scope>
    <source>
        <strain evidence="12">11300</strain>
    </source>
</reference>
<organism evidence="12 13">
    <name type="scientific">Candidatus Fimisoma avicola</name>
    <dbReference type="NCBI Taxonomy" id="2840826"/>
    <lineage>
        <taxon>Bacteria</taxon>
        <taxon>Bacillati</taxon>
        <taxon>Bacillota</taxon>
        <taxon>Clostridia</taxon>
        <taxon>Eubacteriales</taxon>
        <taxon>Candidatus Fimisoma</taxon>
    </lineage>
</organism>
<dbReference type="PANTHER" id="PTHR10515:SF0">
    <property type="entry name" value="THYMIDINE PHOSPHORYLASE"/>
    <property type="match status" value="1"/>
</dbReference>
<dbReference type="InterPro" id="IPR036320">
    <property type="entry name" value="Glycosyl_Trfase_fam3_N_dom_sf"/>
</dbReference>
<dbReference type="InterPro" id="IPR013102">
    <property type="entry name" value="PYNP_C"/>
</dbReference>
<dbReference type="Pfam" id="PF02885">
    <property type="entry name" value="Glycos_trans_3N"/>
    <property type="match status" value="1"/>
</dbReference>
<evidence type="ECO:0000256" key="9">
    <source>
        <dbReference type="ARBA" id="ARBA00048453"/>
    </source>
</evidence>
<sequence length="435" mass="46172">MNMVDIIQKKKDGKKLSKDEIRWFIDGYVAGDIPDYQASALLMAIYFQGLDEEETFYLTDSMRYSGDTIDLSPIKGIKVDKHSTGGVGDKTTLVVAPLAASLGVPIAKMSGRGLGFTGGTVDKMESIPGMKTSLSSEEFLSQVNTVGMAVIGQTAHITPADKKLYALRDVTATVDNFGLIASSIMSKKLAAGSDAIVLDVKCGDGAFMEDLDDAITLAELMVKIGKAAGRRTVAAITEMGQPLGKAVGNSLEVIEAIETLKGRGPADITELAEKLGGIMVYLGGKAESPDEGMKLAAQALKDGRGLDKLREFIAAQGGNPDVTEDYSLFPQHSMQRELKADTDGYVEKIEARRIGLASQHTGAGRATKEDSVDLSAGIYVCKKIGDKVCKGDVMAVIYGNDGAKLDNAAKEAQAAFKIGKEPIQPPKLIKEIIGL</sequence>
<dbReference type="GO" id="GO:0004645">
    <property type="term" value="F:1,4-alpha-oligoglucan phosphorylase activity"/>
    <property type="evidence" value="ECO:0007669"/>
    <property type="project" value="InterPro"/>
</dbReference>
<evidence type="ECO:0000256" key="8">
    <source>
        <dbReference type="ARBA" id="ARBA00022679"/>
    </source>
</evidence>
<evidence type="ECO:0000256" key="5">
    <source>
        <dbReference type="ARBA" id="ARBA00011889"/>
    </source>
</evidence>
<comment type="catalytic activity">
    <reaction evidence="1">
        <text>2'-deoxyuridine + phosphate = 2-deoxy-alpha-D-ribose 1-phosphate + uracil</text>
        <dbReference type="Rhea" id="RHEA:22824"/>
        <dbReference type="ChEBI" id="CHEBI:16450"/>
        <dbReference type="ChEBI" id="CHEBI:17568"/>
        <dbReference type="ChEBI" id="CHEBI:43474"/>
        <dbReference type="ChEBI" id="CHEBI:57259"/>
        <dbReference type="EC" id="2.4.2.2"/>
    </reaction>
</comment>
<dbReference type="NCBIfam" id="NF004747">
    <property type="entry name" value="PRK06078.1"/>
    <property type="match status" value="1"/>
</dbReference>
<dbReference type="FunFam" id="3.40.1030.10:FF:000003">
    <property type="entry name" value="Pyrimidine-nucleoside phosphorylase"/>
    <property type="match status" value="1"/>
</dbReference>
<evidence type="ECO:0000256" key="4">
    <source>
        <dbReference type="ARBA" id="ARBA00011738"/>
    </source>
</evidence>
<comment type="subunit">
    <text evidence="4">Homodimer.</text>
</comment>
<evidence type="ECO:0000256" key="6">
    <source>
        <dbReference type="ARBA" id="ARBA00014680"/>
    </source>
</evidence>
<evidence type="ECO:0000313" key="13">
    <source>
        <dbReference type="Proteomes" id="UP000824091"/>
    </source>
</evidence>
<protein>
    <recommendedName>
        <fullName evidence="6">Pyrimidine-nucleoside phosphorylase</fullName>
        <ecNumber evidence="5">2.4.2.2</ecNumber>
    </recommendedName>
</protein>
<evidence type="ECO:0000256" key="3">
    <source>
        <dbReference type="ARBA" id="ARBA00006915"/>
    </source>
</evidence>
<dbReference type="NCBIfam" id="NF004490">
    <property type="entry name" value="PRK05820.1"/>
    <property type="match status" value="1"/>
</dbReference>
<proteinExistence type="inferred from homology"/>
<comment type="function">
    <text evidence="2">Catalyzes phosphorolysis of the pyrimidine nucleosides uridine, thymidine and 2'-deoxyuridine with the formation of the corresponding pyrimidine base and ribose-1-phosphate.</text>
</comment>
<evidence type="ECO:0000256" key="2">
    <source>
        <dbReference type="ARBA" id="ARBA00003877"/>
    </source>
</evidence>
<comment type="catalytic activity">
    <reaction evidence="9">
        <text>uridine + phosphate = alpha-D-ribose 1-phosphate + uracil</text>
        <dbReference type="Rhea" id="RHEA:24388"/>
        <dbReference type="ChEBI" id="CHEBI:16704"/>
        <dbReference type="ChEBI" id="CHEBI:17568"/>
        <dbReference type="ChEBI" id="CHEBI:43474"/>
        <dbReference type="ChEBI" id="CHEBI:57720"/>
        <dbReference type="EC" id="2.4.2.2"/>
    </reaction>
</comment>
<name>A0A9D1I350_9FIRM</name>
<keyword evidence="7 12" id="KW-0328">Glycosyltransferase</keyword>
<evidence type="ECO:0000256" key="7">
    <source>
        <dbReference type="ARBA" id="ARBA00022676"/>
    </source>
</evidence>
<dbReference type="Pfam" id="PF00591">
    <property type="entry name" value="Glycos_transf_3"/>
    <property type="match status" value="1"/>
</dbReference>
<dbReference type="Gene3D" id="3.40.1030.10">
    <property type="entry name" value="Nucleoside phosphorylase/phosphoribosyltransferase catalytic domain"/>
    <property type="match status" value="1"/>
</dbReference>
<dbReference type="GO" id="GO:0006206">
    <property type="term" value="P:pyrimidine nucleobase metabolic process"/>
    <property type="evidence" value="ECO:0007669"/>
    <property type="project" value="InterPro"/>
</dbReference>
<dbReference type="EC" id="2.4.2.2" evidence="5"/>
<comment type="catalytic activity">
    <reaction evidence="10">
        <text>thymidine + phosphate = 2-deoxy-alpha-D-ribose 1-phosphate + thymine</text>
        <dbReference type="Rhea" id="RHEA:16037"/>
        <dbReference type="ChEBI" id="CHEBI:17748"/>
        <dbReference type="ChEBI" id="CHEBI:17821"/>
        <dbReference type="ChEBI" id="CHEBI:43474"/>
        <dbReference type="ChEBI" id="CHEBI:57259"/>
        <dbReference type="EC" id="2.4.2.2"/>
    </reaction>
</comment>
<evidence type="ECO:0000259" key="11">
    <source>
        <dbReference type="SMART" id="SM00941"/>
    </source>
</evidence>
<comment type="similarity">
    <text evidence="3">Belongs to the thymidine/pyrimidine-nucleoside phosphorylase family.</text>
</comment>
<dbReference type="SUPFAM" id="SSF54680">
    <property type="entry name" value="Pyrimidine nucleoside phosphorylase C-terminal domain"/>
    <property type="match status" value="1"/>
</dbReference>
<dbReference type="InterPro" id="IPR000053">
    <property type="entry name" value="Thymidine/pyrmidine_PPase"/>
</dbReference>
<reference evidence="12" key="1">
    <citation type="submission" date="2020-10" db="EMBL/GenBank/DDBJ databases">
        <authorList>
            <person name="Gilroy R."/>
        </authorList>
    </citation>
    <scope>NUCLEOTIDE SEQUENCE</scope>
    <source>
        <strain evidence="12">11300</strain>
    </source>
</reference>
<keyword evidence="8 12" id="KW-0808">Transferase</keyword>
<dbReference type="AlphaFoldDB" id="A0A9D1I350"/>
<evidence type="ECO:0000256" key="10">
    <source>
        <dbReference type="ARBA" id="ARBA00048525"/>
    </source>
</evidence>
<dbReference type="GO" id="GO:0005829">
    <property type="term" value="C:cytosol"/>
    <property type="evidence" value="ECO:0007669"/>
    <property type="project" value="TreeGrafter"/>
</dbReference>
<dbReference type="GO" id="GO:0009032">
    <property type="term" value="F:thymidine phosphorylase activity"/>
    <property type="evidence" value="ECO:0007669"/>
    <property type="project" value="TreeGrafter"/>
</dbReference>
<dbReference type="Gene3D" id="1.20.970.10">
    <property type="entry name" value="Transferase, Pyrimidine Nucleoside Phosphorylase, Chain C"/>
    <property type="match status" value="1"/>
</dbReference>
<dbReference type="PROSITE" id="PS00647">
    <property type="entry name" value="THYMID_PHOSPHORYLASE"/>
    <property type="match status" value="1"/>
</dbReference>
<dbReference type="PIRSF" id="PIRSF000478">
    <property type="entry name" value="TP_PyNP"/>
    <property type="match status" value="1"/>
</dbReference>
<dbReference type="InterPro" id="IPR000312">
    <property type="entry name" value="Glycosyl_Trfase_fam3"/>
</dbReference>
<dbReference type="SUPFAM" id="SSF47648">
    <property type="entry name" value="Nucleoside phosphorylase/phosphoribosyltransferase N-terminal domain"/>
    <property type="match status" value="1"/>
</dbReference>
<comment type="caution">
    <text evidence="12">The sequence shown here is derived from an EMBL/GenBank/DDBJ whole genome shotgun (WGS) entry which is preliminary data.</text>
</comment>
<feature type="domain" description="Pyrimidine nucleoside phosphorylase C-terminal" evidence="11">
    <location>
        <begin position="345"/>
        <end position="419"/>
    </location>
</feature>
<dbReference type="InterPro" id="IPR035902">
    <property type="entry name" value="Nuc_phospho_transferase"/>
</dbReference>
<dbReference type="GO" id="GO:0006213">
    <property type="term" value="P:pyrimidine nucleoside metabolic process"/>
    <property type="evidence" value="ECO:0007669"/>
    <property type="project" value="InterPro"/>
</dbReference>
<dbReference type="InterPro" id="IPR018090">
    <property type="entry name" value="Pyrmidine_PPas_bac/euk"/>
</dbReference>
<dbReference type="PANTHER" id="PTHR10515">
    <property type="entry name" value="THYMIDINE PHOSPHORYLASE"/>
    <property type="match status" value="1"/>
</dbReference>
<dbReference type="SUPFAM" id="SSF52418">
    <property type="entry name" value="Nucleoside phosphorylase/phosphoribosyltransferase catalytic domain"/>
    <property type="match status" value="1"/>
</dbReference>
<gene>
    <name evidence="12" type="ORF">IAD16_01765</name>
</gene>
<evidence type="ECO:0000256" key="1">
    <source>
        <dbReference type="ARBA" id="ARBA00001066"/>
    </source>
</evidence>
<dbReference type="InterPro" id="IPR017459">
    <property type="entry name" value="Glycosyl_Trfase_fam3_N_dom"/>
</dbReference>
<dbReference type="InterPro" id="IPR036566">
    <property type="entry name" value="PYNP-like_C_sf"/>
</dbReference>
<dbReference type="EMBL" id="DVMO01000029">
    <property type="protein sequence ID" value="HIU27092.1"/>
    <property type="molecule type" value="Genomic_DNA"/>
</dbReference>
<dbReference type="Proteomes" id="UP000824091">
    <property type="component" value="Unassembled WGS sequence"/>
</dbReference>